<dbReference type="Proteomes" id="UP001500340">
    <property type="component" value="Unassembled WGS sequence"/>
</dbReference>
<dbReference type="PROSITE" id="PS51257">
    <property type="entry name" value="PROKAR_LIPOPROTEIN"/>
    <property type="match status" value="1"/>
</dbReference>
<evidence type="ECO:0000313" key="3">
    <source>
        <dbReference type="Proteomes" id="UP001500340"/>
    </source>
</evidence>
<feature type="transmembrane region" description="Helical" evidence="1">
    <location>
        <begin position="97"/>
        <end position="121"/>
    </location>
</feature>
<dbReference type="Pfam" id="PF12730">
    <property type="entry name" value="ABC2_membrane_4"/>
    <property type="match status" value="1"/>
</dbReference>
<protein>
    <submittedName>
        <fullName evidence="2">ABC transporter permease</fullName>
    </submittedName>
</protein>
<organism evidence="2 3">
    <name type="scientific">Paenibacillus motobuensis</name>
    <dbReference type="NCBI Taxonomy" id="295324"/>
    <lineage>
        <taxon>Bacteria</taxon>
        <taxon>Bacillati</taxon>
        <taxon>Bacillota</taxon>
        <taxon>Bacilli</taxon>
        <taxon>Bacillales</taxon>
        <taxon>Paenibacillaceae</taxon>
        <taxon>Paenibacillus</taxon>
    </lineage>
</organism>
<evidence type="ECO:0000256" key="1">
    <source>
        <dbReference type="SAM" id="Phobius"/>
    </source>
</evidence>
<keyword evidence="1" id="KW-0472">Membrane</keyword>
<keyword evidence="1" id="KW-0812">Transmembrane</keyword>
<comment type="caution">
    <text evidence="2">The sequence shown here is derived from an EMBL/GenBank/DDBJ whole genome shotgun (WGS) entry which is preliminary data.</text>
</comment>
<proteinExistence type="predicted"/>
<feature type="transmembrane region" description="Helical" evidence="1">
    <location>
        <begin position="20"/>
        <end position="39"/>
    </location>
</feature>
<feature type="transmembrane region" description="Helical" evidence="1">
    <location>
        <begin position="141"/>
        <end position="159"/>
    </location>
</feature>
<name>A0ABN0YKX9_9BACL</name>
<keyword evidence="3" id="KW-1185">Reference proteome</keyword>
<feature type="transmembrane region" description="Helical" evidence="1">
    <location>
        <begin position="166"/>
        <end position="194"/>
    </location>
</feature>
<dbReference type="EMBL" id="BAAACX010000014">
    <property type="protein sequence ID" value="GAA0398348.1"/>
    <property type="molecule type" value="Genomic_DNA"/>
</dbReference>
<feature type="transmembrane region" description="Helical" evidence="1">
    <location>
        <begin position="51"/>
        <end position="76"/>
    </location>
</feature>
<sequence>MLIRCIRAEQLKLRHSRMWLILVALPVLAVLIGCANFYLNQSALQNEWYSLWTQVSLFYGEFFLPVLIAICCAYVCRLEHLNKNWNMVMSAPSSAAHIFISKLVIISILILTVQLLFLALYGTAGILLGLGQHFPPETLGWITRGWVAATMIGAIQLLLSMRIRSFAVPIGISVCAVFIGLGMYVMKIGLYFPYSLLTIGMGVLSQESLTAADTLQFFLMNSLFILLTSAIAIRWLKNSDVAA</sequence>
<keyword evidence="1" id="KW-1133">Transmembrane helix</keyword>
<dbReference type="CDD" id="cd21809">
    <property type="entry name" value="ABC-2_lan_permease-like"/>
    <property type="match status" value="1"/>
</dbReference>
<evidence type="ECO:0000313" key="2">
    <source>
        <dbReference type="EMBL" id="GAA0398348.1"/>
    </source>
</evidence>
<accession>A0ABN0YKX9</accession>
<dbReference type="RefSeq" id="WP_343862802.1">
    <property type="nucleotide sequence ID" value="NZ_BAAACX010000014.1"/>
</dbReference>
<gene>
    <name evidence="2" type="ORF">GCM10008933_31200</name>
</gene>
<reference evidence="2 3" key="1">
    <citation type="journal article" date="2019" name="Int. J. Syst. Evol. Microbiol.">
        <title>The Global Catalogue of Microorganisms (GCM) 10K type strain sequencing project: providing services to taxonomists for standard genome sequencing and annotation.</title>
        <authorList>
            <consortium name="The Broad Institute Genomics Platform"/>
            <consortium name="The Broad Institute Genome Sequencing Center for Infectious Disease"/>
            <person name="Wu L."/>
            <person name="Ma J."/>
        </authorList>
    </citation>
    <scope>NUCLEOTIDE SEQUENCE [LARGE SCALE GENOMIC DNA]</scope>
    <source>
        <strain evidence="2 3">JCM 12774</strain>
    </source>
</reference>
<feature type="transmembrane region" description="Helical" evidence="1">
    <location>
        <begin position="214"/>
        <end position="236"/>
    </location>
</feature>